<dbReference type="Proteomes" id="UP000501780">
    <property type="component" value="Chromosome"/>
</dbReference>
<dbReference type="AlphaFoldDB" id="A0A6H0KIU6"/>
<sequence>MTNKVLISVCIAVFAIIFQSCSDRDYYDPTKLPGYVASNPSGLDYSTSHNVRLDLNYDVANGVISTVDFYTEYPLTNTGSLRTDITPIARGINVAGSTELSRRIPSYIDKLYAYSPNLFVPLVSSAKIANGIASFQPETISVEPANTTRAGNAGDLWKRASIYELKKREDFYAATSGDNFKYDIIAPDYQSNIPAEVMTHIGNTFAEYERIPVTSEFVRDATFTVVKGSKNNESTKIYLSVLAAGCDQRNSLSYFVYTGDKEFSELTKAETEKLEVITLLQLANSNNNHFSHMKIGLTPGNYIQLLYKNEHGQFVEDFPVGAKIGWRLNANGFDEANFTVKESEVRFSVPVWNDNKWGNQDYQGGTDSNYTIQFQTTDNKGNIYKCFGFEDKRYNSDEDYNDLVFHVYSDPADGLSELPEVKPEDITITESYKGILAFEDNWPKKRRLRFE</sequence>
<proteinExistence type="predicted"/>
<evidence type="ECO:0000313" key="3">
    <source>
        <dbReference type="Proteomes" id="UP000501780"/>
    </source>
</evidence>
<dbReference type="InterPro" id="IPR025193">
    <property type="entry name" value="DUF4114"/>
</dbReference>
<dbReference type="KEGG" id="bfc:BacF7301_03115"/>
<dbReference type="RefSeq" id="WP_167960104.1">
    <property type="nucleotide sequence ID" value="NZ_CP050831.1"/>
</dbReference>
<dbReference type="Pfam" id="PF13448">
    <property type="entry name" value="DUF4114"/>
    <property type="match status" value="1"/>
</dbReference>
<gene>
    <name evidence="2" type="ORF">BacF7301_03115</name>
</gene>
<protein>
    <submittedName>
        <fullName evidence="2">DUF4114 domain-containing protein</fullName>
    </submittedName>
</protein>
<feature type="domain" description="DUF4114" evidence="1">
    <location>
        <begin position="318"/>
        <end position="407"/>
    </location>
</feature>
<name>A0A6H0KIU6_9BACE</name>
<organism evidence="2 3">
    <name type="scientific">Bacteroides faecium</name>
    <dbReference type="NCBI Taxonomy" id="2715212"/>
    <lineage>
        <taxon>Bacteria</taxon>
        <taxon>Pseudomonadati</taxon>
        <taxon>Bacteroidota</taxon>
        <taxon>Bacteroidia</taxon>
        <taxon>Bacteroidales</taxon>
        <taxon>Bacteroidaceae</taxon>
        <taxon>Bacteroides</taxon>
    </lineage>
</organism>
<evidence type="ECO:0000259" key="1">
    <source>
        <dbReference type="Pfam" id="PF13448"/>
    </source>
</evidence>
<reference evidence="2 3" key="1">
    <citation type="submission" date="2020-03" db="EMBL/GenBank/DDBJ databases">
        <title>Genomic analysis of Bacteroides faecium CBA7301.</title>
        <authorList>
            <person name="Kim J."/>
            <person name="Roh S.W."/>
        </authorList>
    </citation>
    <scope>NUCLEOTIDE SEQUENCE [LARGE SCALE GENOMIC DNA]</scope>
    <source>
        <strain evidence="2 3">CBA7301</strain>
    </source>
</reference>
<evidence type="ECO:0000313" key="2">
    <source>
        <dbReference type="EMBL" id="QIU93195.1"/>
    </source>
</evidence>
<keyword evidence="3" id="KW-1185">Reference proteome</keyword>
<accession>A0A6H0KIU6</accession>
<dbReference type="EMBL" id="CP050831">
    <property type="protein sequence ID" value="QIU93195.1"/>
    <property type="molecule type" value="Genomic_DNA"/>
</dbReference>
<dbReference type="PROSITE" id="PS51257">
    <property type="entry name" value="PROKAR_LIPOPROTEIN"/>
    <property type="match status" value="1"/>
</dbReference>